<dbReference type="InterPro" id="IPR003462">
    <property type="entry name" value="ODC_Mu_crystall"/>
</dbReference>
<dbReference type="SUPFAM" id="SSF51735">
    <property type="entry name" value="NAD(P)-binding Rossmann-fold domains"/>
    <property type="match status" value="1"/>
</dbReference>
<reference evidence="1 2" key="1">
    <citation type="submission" date="2018-10" db="EMBL/GenBank/DDBJ databases">
        <title>Paraburkholderia sp. 7MK8-2, isolated from soil.</title>
        <authorList>
            <person name="Gao Z.-H."/>
            <person name="Qiu L.-H."/>
        </authorList>
    </citation>
    <scope>NUCLEOTIDE SEQUENCE [LARGE SCALE GENOMIC DNA]</scope>
    <source>
        <strain evidence="1 2">7MK8-2</strain>
    </source>
</reference>
<accession>A0A494XEZ9</accession>
<keyword evidence="2" id="KW-1185">Reference proteome</keyword>
<dbReference type="PANTHER" id="PTHR13812">
    <property type="entry name" value="KETIMINE REDUCTASE MU-CRYSTALLIN"/>
    <property type="match status" value="1"/>
</dbReference>
<dbReference type="GO" id="GO:0005737">
    <property type="term" value="C:cytoplasm"/>
    <property type="evidence" value="ECO:0007669"/>
    <property type="project" value="TreeGrafter"/>
</dbReference>
<proteinExistence type="predicted"/>
<protein>
    <submittedName>
        <fullName evidence="1">Ornithine cyclodeaminase family protein</fullName>
    </submittedName>
</protein>
<evidence type="ECO:0000313" key="1">
    <source>
        <dbReference type="EMBL" id="RKP48462.1"/>
    </source>
</evidence>
<organism evidence="1 2">
    <name type="scientific">Trinickia fusca</name>
    <dbReference type="NCBI Taxonomy" id="2419777"/>
    <lineage>
        <taxon>Bacteria</taxon>
        <taxon>Pseudomonadati</taxon>
        <taxon>Pseudomonadota</taxon>
        <taxon>Betaproteobacteria</taxon>
        <taxon>Burkholderiales</taxon>
        <taxon>Burkholderiaceae</taxon>
        <taxon>Trinickia</taxon>
    </lineage>
</organism>
<dbReference type="PIRSF" id="PIRSF001439">
    <property type="entry name" value="CryM"/>
    <property type="match status" value="1"/>
</dbReference>
<dbReference type="EMBL" id="RBZV01000004">
    <property type="protein sequence ID" value="RKP48462.1"/>
    <property type="molecule type" value="Genomic_DNA"/>
</dbReference>
<dbReference type="PANTHER" id="PTHR13812:SF19">
    <property type="entry name" value="KETIMINE REDUCTASE MU-CRYSTALLIN"/>
    <property type="match status" value="1"/>
</dbReference>
<dbReference type="AlphaFoldDB" id="A0A494XEZ9"/>
<dbReference type="InterPro" id="IPR023401">
    <property type="entry name" value="ODC_N"/>
</dbReference>
<dbReference type="Gene3D" id="3.30.1780.10">
    <property type="entry name" value="ornithine cyclodeaminase, domain 1"/>
    <property type="match status" value="1"/>
</dbReference>
<name>A0A494XEZ9_9BURK</name>
<dbReference type="OrthoDB" id="9809203at2"/>
<dbReference type="Gene3D" id="3.40.50.720">
    <property type="entry name" value="NAD(P)-binding Rossmann-like Domain"/>
    <property type="match status" value="1"/>
</dbReference>
<gene>
    <name evidence="1" type="ORF">D7S89_12625</name>
</gene>
<evidence type="ECO:0000313" key="2">
    <source>
        <dbReference type="Proteomes" id="UP000280434"/>
    </source>
</evidence>
<dbReference type="Pfam" id="PF02423">
    <property type="entry name" value="OCD_Mu_crystall"/>
    <property type="match status" value="1"/>
</dbReference>
<comment type="caution">
    <text evidence="1">The sequence shown here is derived from an EMBL/GenBank/DDBJ whole genome shotgun (WGS) entry which is preliminary data.</text>
</comment>
<sequence>MLGKPLLDEIDVSPAEVLAAIEHAYVALGIGESDNPRKLKSEPPEKHSVAYSMLGRDGGRRTVGFKTSYKYDPDHHRDLQKYYTTLLLFDDATGLPVALMDASLVGALRTPAVSALIAREAAPDARTALIVGTGTQGRMAAPFLLTALPGIERVILHGHHDEGIHAVRQNLKRHHPHRDIEVSSDLDASARQADIVLGVAGAGAPEAVRYESLKPGALALLVGYGIDAEALHRADYRIATSEAQMRVTGTDLADAHGQLPPIDAELPDILLGRKPARRSPEQIVFAYNSGMVVTDIALGRTLAEAARAKGLGQEVELW</sequence>
<dbReference type="Proteomes" id="UP000280434">
    <property type="component" value="Unassembled WGS sequence"/>
</dbReference>
<dbReference type="InterPro" id="IPR036291">
    <property type="entry name" value="NAD(P)-bd_dom_sf"/>
</dbReference>